<gene>
    <name evidence="2" type="ORF">PITG_16173</name>
</gene>
<dbReference type="RefSeq" id="XP_002897590.1">
    <property type="nucleotide sequence ID" value="XM_002897544.1"/>
</dbReference>
<protein>
    <submittedName>
        <fullName evidence="2">Uncharacterized protein</fullName>
    </submittedName>
</protein>
<feature type="region of interest" description="Disordered" evidence="1">
    <location>
        <begin position="41"/>
        <end position="85"/>
    </location>
</feature>
<evidence type="ECO:0000313" key="3">
    <source>
        <dbReference type="Proteomes" id="UP000006643"/>
    </source>
</evidence>
<sequence>MLGKVTEELAAKYRVHRTTLWCWAKAEGNIIKAQVAKPKKKIANPCKYGQRSSSASVRSATPTEHKPSQTTTTATPEDRGDHKSRARNEYQIRYWHVRKVTEMSFWHYENRIATRRERREQWTSGPSPTSFYNAKRTPTAFKTHCGTLWYRARVQAARNHNALKFDVEKPVTSPPVNAVWLSGSVPSDVVNLDAGAAAKSVTPASYDDHDDLNRIILEFMNESTAVHLPSADTNALVTNRGACYGLATKQCERREKAISRTSFFKHKKSCKGIKVHGSWEVGAAHIQETCKAMSAYKEEMITADENTIFGERICLQILGLPHGKISCKGL</sequence>
<dbReference type="VEuPathDB" id="FungiDB:PITG_16173"/>
<feature type="compositionally biased region" description="Basic and acidic residues" evidence="1">
    <location>
        <begin position="76"/>
        <end position="85"/>
    </location>
</feature>
<dbReference type="OrthoDB" id="118329at2759"/>
<proteinExistence type="predicted"/>
<name>D0NTA9_PHYIT</name>
<feature type="compositionally biased region" description="Polar residues" evidence="1">
    <location>
        <begin position="50"/>
        <end position="75"/>
    </location>
</feature>
<accession>D0NTA9</accession>
<dbReference type="Proteomes" id="UP000006643">
    <property type="component" value="Unassembled WGS sequence"/>
</dbReference>
<dbReference type="AlphaFoldDB" id="D0NTA9"/>
<dbReference type="HOGENOM" id="CLU_843253_0_0_1"/>
<dbReference type="InParanoid" id="D0NTA9"/>
<reference evidence="3" key="1">
    <citation type="journal article" date="2009" name="Nature">
        <title>Genome sequence and analysis of the Irish potato famine pathogen Phytophthora infestans.</title>
        <authorList>
            <consortium name="The Broad Institute Genome Sequencing Platform"/>
            <person name="Haas B.J."/>
            <person name="Kamoun S."/>
            <person name="Zody M.C."/>
            <person name="Jiang R.H."/>
            <person name="Handsaker R.E."/>
            <person name="Cano L.M."/>
            <person name="Grabherr M."/>
            <person name="Kodira C.D."/>
            <person name="Raffaele S."/>
            <person name="Torto-Alalibo T."/>
            <person name="Bozkurt T.O."/>
            <person name="Ah-Fong A.M."/>
            <person name="Alvarado L."/>
            <person name="Anderson V.L."/>
            <person name="Armstrong M.R."/>
            <person name="Avrova A."/>
            <person name="Baxter L."/>
            <person name="Beynon J."/>
            <person name="Boevink P.C."/>
            <person name="Bollmann S.R."/>
            <person name="Bos J.I."/>
            <person name="Bulone V."/>
            <person name="Cai G."/>
            <person name="Cakir C."/>
            <person name="Carrington J.C."/>
            <person name="Chawner M."/>
            <person name="Conti L."/>
            <person name="Costanzo S."/>
            <person name="Ewan R."/>
            <person name="Fahlgren N."/>
            <person name="Fischbach M.A."/>
            <person name="Fugelstad J."/>
            <person name="Gilroy E.M."/>
            <person name="Gnerre S."/>
            <person name="Green P.J."/>
            <person name="Grenville-Briggs L.J."/>
            <person name="Griffith J."/>
            <person name="Grunwald N.J."/>
            <person name="Horn K."/>
            <person name="Horner N.R."/>
            <person name="Hu C.H."/>
            <person name="Huitema E."/>
            <person name="Jeong D.H."/>
            <person name="Jones A.M."/>
            <person name="Jones J.D."/>
            <person name="Jones R.W."/>
            <person name="Karlsson E.K."/>
            <person name="Kunjeti S.G."/>
            <person name="Lamour K."/>
            <person name="Liu Z."/>
            <person name="Ma L."/>
            <person name="Maclean D."/>
            <person name="Chibucos M.C."/>
            <person name="McDonald H."/>
            <person name="McWalters J."/>
            <person name="Meijer H.J."/>
            <person name="Morgan W."/>
            <person name="Morris P.F."/>
            <person name="Munro C.A."/>
            <person name="O'Neill K."/>
            <person name="Ospina-Giraldo M."/>
            <person name="Pinzon A."/>
            <person name="Pritchard L."/>
            <person name="Ramsahoye B."/>
            <person name="Ren Q."/>
            <person name="Restrepo S."/>
            <person name="Roy S."/>
            <person name="Sadanandom A."/>
            <person name="Savidor A."/>
            <person name="Schornack S."/>
            <person name="Schwartz D.C."/>
            <person name="Schumann U.D."/>
            <person name="Schwessinger B."/>
            <person name="Seyer L."/>
            <person name="Sharpe T."/>
            <person name="Silvar C."/>
            <person name="Song J."/>
            <person name="Studholme D.J."/>
            <person name="Sykes S."/>
            <person name="Thines M."/>
            <person name="van de Vondervoort P.J."/>
            <person name="Phuntumart V."/>
            <person name="Wawra S."/>
            <person name="Weide R."/>
            <person name="Win J."/>
            <person name="Young C."/>
            <person name="Zhou S."/>
            <person name="Fry W."/>
            <person name="Meyers B.C."/>
            <person name="van West P."/>
            <person name="Ristaino J."/>
            <person name="Govers F."/>
            <person name="Birch P.R."/>
            <person name="Whisson S.C."/>
            <person name="Judelson H.S."/>
            <person name="Nusbaum C."/>
        </authorList>
    </citation>
    <scope>NUCLEOTIDE SEQUENCE [LARGE SCALE GENOMIC DNA]</scope>
    <source>
        <strain evidence="3">T30-4</strain>
    </source>
</reference>
<dbReference type="EMBL" id="DS028160">
    <property type="protein sequence ID" value="EEY64860.1"/>
    <property type="molecule type" value="Genomic_DNA"/>
</dbReference>
<organism evidence="2 3">
    <name type="scientific">Phytophthora infestans (strain T30-4)</name>
    <name type="common">Potato late blight agent</name>
    <dbReference type="NCBI Taxonomy" id="403677"/>
    <lineage>
        <taxon>Eukaryota</taxon>
        <taxon>Sar</taxon>
        <taxon>Stramenopiles</taxon>
        <taxon>Oomycota</taxon>
        <taxon>Peronosporomycetes</taxon>
        <taxon>Peronosporales</taxon>
        <taxon>Peronosporaceae</taxon>
        <taxon>Phytophthora</taxon>
    </lineage>
</organism>
<dbReference type="KEGG" id="pif:PITG_16173"/>
<evidence type="ECO:0000256" key="1">
    <source>
        <dbReference type="SAM" id="MobiDB-lite"/>
    </source>
</evidence>
<evidence type="ECO:0000313" key="2">
    <source>
        <dbReference type="EMBL" id="EEY64860.1"/>
    </source>
</evidence>
<keyword evidence="3" id="KW-1185">Reference proteome</keyword>
<dbReference type="GeneID" id="9465349"/>